<feature type="binding site" evidence="4">
    <location>
        <begin position="137"/>
        <end position="145"/>
    </location>
    <ligand>
        <name>ATP</name>
        <dbReference type="ChEBI" id="CHEBI:30616"/>
    </ligand>
</feature>
<feature type="binding site" evidence="4">
    <location>
        <position position="57"/>
    </location>
    <ligand>
        <name>substrate</name>
    </ligand>
</feature>
<dbReference type="EC" id="6.3.3.2" evidence="5"/>
<dbReference type="Pfam" id="PF01812">
    <property type="entry name" value="5-FTHF_cyc-lig"/>
    <property type="match status" value="1"/>
</dbReference>
<comment type="caution">
    <text evidence="6">The sequence shown here is derived from an EMBL/GenBank/DDBJ whole genome shotgun (WGS) entry which is preliminary data.</text>
</comment>
<reference evidence="6 7" key="1">
    <citation type="submission" date="2016-10" db="EMBL/GenBank/DDBJ databases">
        <title>Draft Genome sequence of Alkanindiges sp. strain H1.</title>
        <authorList>
            <person name="Subhash Y."/>
            <person name="Lee S."/>
        </authorList>
    </citation>
    <scope>NUCLEOTIDE SEQUENCE [LARGE SCALE GENOMIC DNA]</scope>
    <source>
        <strain evidence="6 7">H1</strain>
    </source>
</reference>
<dbReference type="GO" id="GO:0035999">
    <property type="term" value="P:tetrahydrofolate interconversion"/>
    <property type="evidence" value="ECO:0007669"/>
    <property type="project" value="TreeGrafter"/>
</dbReference>
<sequence length="200" mass="23706">MTPEQLKLLRKQLRQQRRSLALRTRQQAGRKVSQHLRRQAVLHQARHIGIYLSAFSEVPTQSIINLGLKLHKKIYLPQIRNFDQKLRWVRINRQQWQNRRFSSHKLGMHEPRQRGISVNRLDLLIMPLLAFDRHGSRVGMGGGYYDRTLWKKHKAYRLGLAYEFQQAEQLDRKPWDQPLDAVLTPSGLISFTSQKSFYKT</sequence>
<dbReference type="Gene3D" id="3.40.50.10420">
    <property type="entry name" value="NagB/RpiA/CoA transferase-like"/>
    <property type="match status" value="1"/>
</dbReference>
<gene>
    <name evidence="6" type="ORF">BKE30_10330</name>
</gene>
<organism evidence="6 7">
    <name type="scientific">Alkanindiges hydrocarboniclasticus</name>
    <dbReference type="NCBI Taxonomy" id="1907941"/>
    <lineage>
        <taxon>Bacteria</taxon>
        <taxon>Pseudomonadati</taxon>
        <taxon>Pseudomonadota</taxon>
        <taxon>Gammaproteobacteria</taxon>
        <taxon>Moraxellales</taxon>
        <taxon>Moraxellaceae</taxon>
        <taxon>Alkanindiges</taxon>
    </lineage>
</organism>
<keyword evidence="3 4" id="KW-0067">ATP-binding</keyword>
<dbReference type="AlphaFoldDB" id="A0A1S8CU01"/>
<dbReference type="PANTHER" id="PTHR23407:SF1">
    <property type="entry name" value="5-FORMYLTETRAHYDROFOLATE CYCLO-LIGASE"/>
    <property type="match status" value="1"/>
</dbReference>
<comment type="cofactor">
    <cofactor evidence="5">
        <name>Mg(2+)</name>
        <dbReference type="ChEBI" id="CHEBI:18420"/>
    </cofactor>
</comment>
<dbReference type="InterPro" id="IPR037171">
    <property type="entry name" value="NagB/RpiA_transferase-like"/>
</dbReference>
<keyword evidence="6" id="KW-0436">Ligase</keyword>
<dbReference type="EMBL" id="MLCN01000027">
    <property type="protein sequence ID" value="ONG39157.1"/>
    <property type="molecule type" value="Genomic_DNA"/>
</dbReference>
<keyword evidence="2 4" id="KW-0547">Nucleotide-binding</keyword>
<dbReference type="InterPro" id="IPR024185">
    <property type="entry name" value="FTHF_cligase-like_sf"/>
</dbReference>
<dbReference type="PANTHER" id="PTHR23407">
    <property type="entry name" value="ATPASE INHIBITOR/5-FORMYLTETRAHYDROFOLATE CYCLO-LIGASE"/>
    <property type="match status" value="1"/>
</dbReference>
<dbReference type="GO" id="GO:0009396">
    <property type="term" value="P:folic acid-containing compound biosynthetic process"/>
    <property type="evidence" value="ECO:0007669"/>
    <property type="project" value="TreeGrafter"/>
</dbReference>
<dbReference type="NCBIfam" id="TIGR02727">
    <property type="entry name" value="MTHFS_bact"/>
    <property type="match status" value="1"/>
</dbReference>
<dbReference type="STRING" id="1907941.BKE30_10330"/>
<evidence type="ECO:0000256" key="4">
    <source>
        <dbReference type="PIRSR" id="PIRSR006806-1"/>
    </source>
</evidence>
<dbReference type="Proteomes" id="UP000192132">
    <property type="component" value="Unassembled WGS sequence"/>
</dbReference>
<evidence type="ECO:0000313" key="7">
    <source>
        <dbReference type="Proteomes" id="UP000192132"/>
    </source>
</evidence>
<dbReference type="OrthoDB" id="9801938at2"/>
<evidence type="ECO:0000313" key="6">
    <source>
        <dbReference type="EMBL" id="ONG39157.1"/>
    </source>
</evidence>
<protein>
    <recommendedName>
        <fullName evidence="5">5-formyltetrahydrofolate cyclo-ligase</fullName>
        <ecNumber evidence="5">6.3.3.2</ecNumber>
    </recommendedName>
</protein>
<comment type="similarity">
    <text evidence="1 5">Belongs to the 5-formyltetrahydrofolate cyclo-ligase family.</text>
</comment>
<feature type="binding site" evidence="4">
    <location>
        <position position="52"/>
    </location>
    <ligand>
        <name>substrate</name>
    </ligand>
</feature>
<dbReference type="GO" id="GO:0005524">
    <property type="term" value="F:ATP binding"/>
    <property type="evidence" value="ECO:0007669"/>
    <property type="project" value="UniProtKB-KW"/>
</dbReference>
<evidence type="ECO:0000256" key="5">
    <source>
        <dbReference type="RuleBase" id="RU361279"/>
    </source>
</evidence>
<keyword evidence="7" id="KW-1185">Reference proteome</keyword>
<evidence type="ECO:0000256" key="3">
    <source>
        <dbReference type="ARBA" id="ARBA00022840"/>
    </source>
</evidence>
<dbReference type="InterPro" id="IPR002698">
    <property type="entry name" value="FTHF_cligase"/>
</dbReference>
<evidence type="ECO:0000256" key="1">
    <source>
        <dbReference type="ARBA" id="ARBA00010638"/>
    </source>
</evidence>
<dbReference type="RefSeq" id="WP_076878528.1">
    <property type="nucleotide sequence ID" value="NZ_MLCN01000027.1"/>
</dbReference>
<evidence type="ECO:0000256" key="2">
    <source>
        <dbReference type="ARBA" id="ARBA00022741"/>
    </source>
</evidence>
<dbReference type="SUPFAM" id="SSF100950">
    <property type="entry name" value="NagB/RpiA/CoA transferase-like"/>
    <property type="match status" value="1"/>
</dbReference>
<comment type="catalytic activity">
    <reaction evidence="5">
        <text>(6S)-5-formyl-5,6,7,8-tetrahydrofolate + ATP = (6R)-5,10-methenyltetrahydrofolate + ADP + phosphate</text>
        <dbReference type="Rhea" id="RHEA:10488"/>
        <dbReference type="ChEBI" id="CHEBI:30616"/>
        <dbReference type="ChEBI" id="CHEBI:43474"/>
        <dbReference type="ChEBI" id="CHEBI:57455"/>
        <dbReference type="ChEBI" id="CHEBI:57457"/>
        <dbReference type="ChEBI" id="CHEBI:456216"/>
        <dbReference type="EC" id="6.3.3.2"/>
    </reaction>
</comment>
<name>A0A1S8CU01_9GAMM</name>
<dbReference type="PIRSF" id="PIRSF006806">
    <property type="entry name" value="FTHF_cligase"/>
    <property type="match status" value="1"/>
</dbReference>
<proteinExistence type="inferred from homology"/>
<keyword evidence="5" id="KW-0479">Metal-binding</keyword>
<dbReference type="GO" id="GO:0046872">
    <property type="term" value="F:metal ion binding"/>
    <property type="evidence" value="ECO:0007669"/>
    <property type="project" value="UniProtKB-KW"/>
</dbReference>
<accession>A0A1S8CU01</accession>
<keyword evidence="5" id="KW-0460">Magnesium</keyword>
<dbReference type="GO" id="GO:0030272">
    <property type="term" value="F:5-formyltetrahydrofolate cyclo-ligase activity"/>
    <property type="evidence" value="ECO:0007669"/>
    <property type="project" value="UniProtKB-EC"/>
</dbReference>